<proteinExistence type="predicted"/>
<name>A0ABR2PR63_9ROSI</name>
<comment type="caution">
    <text evidence="1">The sequence shown here is derived from an EMBL/GenBank/DDBJ whole genome shotgun (WGS) entry which is preliminary data.</text>
</comment>
<dbReference type="EMBL" id="JBBPBN010000053">
    <property type="protein sequence ID" value="KAK8990739.1"/>
    <property type="molecule type" value="Genomic_DNA"/>
</dbReference>
<evidence type="ECO:0000313" key="2">
    <source>
        <dbReference type="Proteomes" id="UP001396334"/>
    </source>
</evidence>
<evidence type="ECO:0000313" key="1">
    <source>
        <dbReference type="EMBL" id="KAK8990739.1"/>
    </source>
</evidence>
<reference evidence="1 2" key="1">
    <citation type="journal article" date="2024" name="G3 (Bethesda)">
        <title>Genome assembly of Hibiscus sabdariffa L. provides insights into metabolisms of medicinal natural products.</title>
        <authorList>
            <person name="Kim T."/>
        </authorList>
    </citation>
    <scope>NUCLEOTIDE SEQUENCE [LARGE SCALE GENOMIC DNA]</scope>
    <source>
        <strain evidence="1">TK-2024</strain>
        <tissue evidence="1">Old leaves</tissue>
    </source>
</reference>
<keyword evidence="2" id="KW-1185">Reference proteome</keyword>
<accession>A0ABR2PR63</accession>
<protein>
    <submittedName>
        <fullName evidence="1">Uncharacterized protein</fullName>
    </submittedName>
</protein>
<sequence>MQEYGYSHSLDLDFVILEVLNITLGPWHGSFSHGSPTPPTSLAGLQNYLRSCSEVILVVWLSPIERPRRSSRAFEAVKVVGWKRVYVGRRIVLRSGKFFLGAFTEKVGQHGFFFGSGQVGASNGTTRCYGGRSPLTRSPSLSLPHSNSCFEVVDYLMGFLLCVDFDDVFILGISVVKFSGEAVNLTVAVICVLIASPPVDIASAGVMAVSDVSLLDKVYIAGDTLRGNVQKPLMVWIHARDKIVFGLFVLFLDLWVGPIYDFAVCCPPTTFSTTPAPLLQTPTAAQAAIPYWPFVDLCSVDFGSPPLGKGLLFFCEDGSYSDHKLLGFWIFDDQTHPDVREGSLPPFGALS</sequence>
<gene>
    <name evidence="1" type="ORF">V6N11_028702</name>
</gene>
<organism evidence="1 2">
    <name type="scientific">Hibiscus sabdariffa</name>
    <name type="common">roselle</name>
    <dbReference type="NCBI Taxonomy" id="183260"/>
    <lineage>
        <taxon>Eukaryota</taxon>
        <taxon>Viridiplantae</taxon>
        <taxon>Streptophyta</taxon>
        <taxon>Embryophyta</taxon>
        <taxon>Tracheophyta</taxon>
        <taxon>Spermatophyta</taxon>
        <taxon>Magnoliopsida</taxon>
        <taxon>eudicotyledons</taxon>
        <taxon>Gunneridae</taxon>
        <taxon>Pentapetalae</taxon>
        <taxon>rosids</taxon>
        <taxon>malvids</taxon>
        <taxon>Malvales</taxon>
        <taxon>Malvaceae</taxon>
        <taxon>Malvoideae</taxon>
        <taxon>Hibiscus</taxon>
    </lineage>
</organism>
<dbReference type="Proteomes" id="UP001396334">
    <property type="component" value="Unassembled WGS sequence"/>
</dbReference>